<evidence type="ECO:0000313" key="2">
    <source>
        <dbReference type="Proteomes" id="UP000625711"/>
    </source>
</evidence>
<name>A0A834IGA5_RHYFE</name>
<gene>
    <name evidence="1" type="ORF">GWI33_006246</name>
</gene>
<comment type="caution">
    <text evidence="1">The sequence shown here is derived from an EMBL/GenBank/DDBJ whole genome shotgun (WGS) entry which is preliminary data.</text>
</comment>
<dbReference type="Proteomes" id="UP000625711">
    <property type="component" value="Unassembled WGS sequence"/>
</dbReference>
<dbReference type="AlphaFoldDB" id="A0A834IGA5"/>
<evidence type="ECO:0000313" key="1">
    <source>
        <dbReference type="EMBL" id="KAF7280250.1"/>
    </source>
</evidence>
<keyword evidence="2" id="KW-1185">Reference proteome</keyword>
<sequence>MVNGTGQERGCFLGHVPAFAVLSGDQLLKQIPDCGDVAQCIGAYRLFSGLASPILIRVASHKTAAALPGAAEETREAVRVLRWSRAIKSLLLGYRCIDSRSGIAVKMFGRSPRPSAPSLTPTDTPEPARATTMWSFFSLAVKGVT</sequence>
<accession>A0A834IGA5</accession>
<reference evidence="1" key="1">
    <citation type="submission" date="2020-08" db="EMBL/GenBank/DDBJ databases">
        <title>Genome sequencing and assembly of the red palm weevil Rhynchophorus ferrugineus.</title>
        <authorList>
            <person name="Dias G.B."/>
            <person name="Bergman C.M."/>
            <person name="Manee M."/>
        </authorList>
    </citation>
    <scope>NUCLEOTIDE SEQUENCE</scope>
    <source>
        <strain evidence="1">AA-2017</strain>
        <tissue evidence="1">Whole larva</tissue>
    </source>
</reference>
<protein>
    <submittedName>
        <fullName evidence="1">Uncharacterized protein</fullName>
    </submittedName>
</protein>
<proteinExistence type="predicted"/>
<organism evidence="1 2">
    <name type="scientific">Rhynchophorus ferrugineus</name>
    <name type="common">Red palm weevil</name>
    <name type="synonym">Curculio ferrugineus</name>
    <dbReference type="NCBI Taxonomy" id="354439"/>
    <lineage>
        <taxon>Eukaryota</taxon>
        <taxon>Metazoa</taxon>
        <taxon>Ecdysozoa</taxon>
        <taxon>Arthropoda</taxon>
        <taxon>Hexapoda</taxon>
        <taxon>Insecta</taxon>
        <taxon>Pterygota</taxon>
        <taxon>Neoptera</taxon>
        <taxon>Endopterygota</taxon>
        <taxon>Coleoptera</taxon>
        <taxon>Polyphaga</taxon>
        <taxon>Cucujiformia</taxon>
        <taxon>Curculionidae</taxon>
        <taxon>Dryophthorinae</taxon>
        <taxon>Rhynchophorus</taxon>
    </lineage>
</organism>
<dbReference type="EMBL" id="JAACXV010000310">
    <property type="protein sequence ID" value="KAF7280250.1"/>
    <property type="molecule type" value="Genomic_DNA"/>
</dbReference>